<comment type="function">
    <text evidence="1">Has antibacterial activity.</text>
</comment>
<name>A0A8X6V953_TRICX</name>
<evidence type="ECO:0000313" key="23">
    <source>
        <dbReference type="EMBL" id="GFY09592.1"/>
    </source>
</evidence>
<dbReference type="PROSITE" id="PS50835">
    <property type="entry name" value="IG_LIKE"/>
    <property type="match status" value="4"/>
</dbReference>
<dbReference type="CDD" id="cd00096">
    <property type="entry name" value="Ig"/>
    <property type="match status" value="1"/>
</dbReference>
<dbReference type="InterPro" id="IPR036880">
    <property type="entry name" value="Kunitz_BPTI_sf"/>
</dbReference>
<feature type="domain" description="Ig-like" evidence="20">
    <location>
        <begin position="2301"/>
        <end position="2374"/>
    </location>
</feature>
<dbReference type="InterPro" id="IPR007110">
    <property type="entry name" value="Ig-like_dom"/>
</dbReference>
<keyword evidence="6" id="KW-0800">Toxin</keyword>
<dbReference type="FunFam" id="2.20.100.10:FF:000005">
    <property type="entry name" value="ADAM metallopeptidase with thrombospondin type 1 motif 9"/>
    <property type="match status" value="2"/>
</dbReference>
<feature type="domain" description="BPTI/Kunitz inhibitor" evidence="19">
    <location>
        <begin position="1320"/>
        <end position="1370"/>
    </location>
</feature>
<dbReference type="SMART" id="SM00409">
    <property type="entry name" value="IG"/>
    <property type="match status" value="4"/>
</dbReference>
<evidence type="ECO:0000259" key="19">
    <source>
        <dbReference type="PROSITE" id="PS50279"/>
    </source>
</evidence>
<dbReference type="GO" id="GO:0004867">
    <property type="term" value="F:serine-type endopeptidase inhibitor activity"/>
    <property type="evidence" value="ECO:0007669"/>
    <property type="project" value="UniProtKB-KW"/>
</dbReference>
<keyword evidence="12" id="KW-0654">Proteoglycan</keyword>
<gene>
    <name evidence="23" type="primary">mig-6</name>
    <name evidence="23" type="ORF">TNCV_380881</name>
</gene>
<keyword evidence="14" id="KW-0325">Glycoprotein</keyword>
<dbReference type="FunFam" id="2.60.120.830:FF:000001">
    <property type="entry name" value="A disintegrin and metalloproteinase with thrombospondin motifs 1"/>
    <property type="match status" value="1"/>
</dbReference>
<protein>
    <recommendedName>
        <fullName evidence="17">Papilin</fullName>
    </recommendedName>
</protein>
<dbReference type="CDD" id="cd00199">
    <property type="entry name" value="WAP"/>
    <property type="match status" value="1"/>
</dbReference>
<dbReference type="GO" id="GO:0005576">
    <property type="term" value="C:extracellular region"/>
    <property type="evidence" value="ECO:0007669"/>
    <property type="project" value="InterPro"/>
</dbReference>
<dbReference type="EMBL" id="BMAU01021291">
    <property type="protein sequence ID" value="GFY09592.1"/>
    <property type="molecule type" value="Genomic_DNA"/>
</dbReference>
<feature type="domain" description="PLAC" evidence="21">
    <location>
        <begin position="2380"/>
        <end position="2419"/>
    </location>
</feature>
<evidence type="ECO:0000256" key="17">
    <source>
        <dbReference type="ARBA" id="ARBA00074534"/>
    </source>
</evidence>
<evidence type="ECO:0000256" key="10">
    <source>
        <dbReference type="ARBA" id="ARBA00022869"/>
    </source>
</evidence>
<keyword evidence="3" id="KW-0217">Developmental protein</keyword>
<evidence type="ECO:0000256" key="5">
    <source>
        <dbReference type="ARBA" id="ARBA00022530"/>
    </source>
</evidence>
<keyword evidence="11" id="KW-0722">Serine protease inhibitor</keyword>
<evidence type="ECO:0000256" key="15">
    <source>
        <dbReference type="ARBA" id="ARBA00023319"/>
    </source>
</evidence>
<keyword evidence="4" id="KW-0964">Secreted</keyword>
<keyword evidence="24" id="KW-1185">Reference proteome</keyword>
<keyword evidence="5" id="KW-0272">Extracellular matrix</keyword>
<evidence type="ECO:0000256" key="18">
    <source>
        <dbReference type="PIRSR" id="PIRSR613273-3"/>
    </source>
</evidence>
<dbReference type="InterPro" id="IPR013273">
    <property type="entry name" value="ADAMTS/ADAMTS-like"/>
</dbReference>
<feature type="domain" description="Ig-like" evidence="20">
    <location>
        <begin position="2195"/>
        <end position="2276"/>
    </location>
</feature>
<dbReference type="PROSITE" id="PS50279">
    <property type="entry name" value="BPTI_KUNITZ_2"/>
    <property type="match status" value="8"/>
</dbReference>
<dbReference type="InterPro" id="IPR013106">
    <property type="entry name" value="Ig_V-set"/>
</dbReference>
<keyword evidence="8" id="KW-0732">Signal</keyword>
<feature type="disulfide bond" evidence="18">
    <location>
        <begin position="98"/>
        <end position="109"/>
    </location>
</feature>
<dbReference type="InterPro" id="IPR002223">
    <property type="entry name" value="Kunitz_BPTI"/>
</dbReference>
<dbReference type="Proteomes" id="UP000887159">
    <property type="component" value="Unassembled WGS sequence"/>
</dbReference>
<dbReference type="InterPro" id="IPR036383">
    <property type="entry name" value="TSP1_rpt_sf"/>
</dbReference>
<dbReference type="Pfam" id="PF13927">
    <property type="entry name" value="Ig_3"/>
    <property type="match status" value="1"/>
</dbReference>
<evidence type="ECO:0000259" key="22">
    <source>
        <dbReference type="PROSITE" id="PS51390"/>
    </source>
</evidence>
<dbReference type="SMART" id="SM00408">
    <property type="entry name" value="IGc2"/>
    <property type="match status" value="4"/>
</dbReference>
<evidence type="ECO:0000256" key="9">
    <source>
        <dbReference type="ARBA" id="ARBA00022737"/>
    </source>
</evidence>
<evidence type="ECO:0000256" key="12">
    <source>
        <dbReference type="ARBA" id="ARBA00022974"/>
    </source>
</evidence>
<dbReference type="Pfam" id="PF07686">
    <property type="entry name" value="V-set"/>
    <property type="match status" value="1"/>
</dbReference>
<dbReference type="InterPro" id="IPR050439">
    <property type="entry name" value="ADAMTS_ADAMTS-like"/>
</dbReference>
<dbReference type="InterPro" id="IPR013783">
    <property type="entry name" value="Ig-like_fold"/>
</dbReference>
<sequence length="2429" mass="268025">MLEKVIENWTSRLDYIRASRGSPMPEIIFKMFLKIIERKKHQIRHHKRHISNYKFPDTNITVGLHSNTLDEGPWNEWSESSECTRTCGGGVAFQTRTCSRTGGDDPSACKGPSKRYISCNIQDCPEGSKDFREVQCAKFDSIPFGGKYFNWIPYKKGFNECELNCMPKGGDKFYYRHSQAVVDGTRCREDSLDVCVQGVCMAVGCDMMLGSEVKEDKCQECGGDGSNCKTVEGVFDLKNLQVGYNDIILIPTGATSIKIKELEPSNNYLAIRNSSGYYYLNGNWQIEFPRTMKFAGSHFYYERVPRGYVGQESIEASGPITEPIFISLLYQQKNLGVSYEYSVPLGISNTQPDNYVWVYSNFGTCSRPCGGGIQTRSVNCATSSTYEVVADYLCDIASKPPINQTCNLIPCSAQWHVSSWDECSKTCDGGVQYRQVHCQTERQGMAVMVPDSECLSKEGAKPVYARACNDNPCPSWKVGEWSECDKICGEGIQRREVSCIMKANGVDKVISNEFCKGEEPPTAQICHLRPCEETEWIVSEWSGCDGVCGLSMESRVAYCASQDGKIHGDKMCSSKNKPSLERLCSNHQHCENMWHASEWSQCSTQCGRGMKTRTVFCGAWRKGEIRKVSDDLCDPSKKMKSEEECFGEKCSGIWFTGPWSRCSVPCGGGQQNRKVMCLIQDSVVSHDKCDIQSQPFDAEPCNMHPCDEDEVIIVGGCHKSKFGCCPDGVTAAGPNDEGCPSDVSGKDCKKTEFGCCVDGKTPAAGPFGKGCPRMDNCNETKYGCCPDGITPAKSEDQLGCYENCDNSLWGCCPDGFTPALGKNNEGCDNSEISCKDSPFGCCPDNFGTATGPDYEGCDLDVSSGEDCTYTEHGCCPDGITPAEGKDMQGCPEKTKKGKRSHCESSLHGCCPDGITPAEGENYLGCFEGSGDFGNDCQNTLYGCCPDDLTPAEGPHFAGCLKADAKTKHDDTSCHHQPYGCCKDGKSAAKGPNFLGCRDVENILHEHCSNTVFGCCFDGKTPAQGPNKYGCCHMSQYGCCPDNITTASGPYHAGCSCHTYPHGCCPDGVTVSKGPRFEGCSCDHSAYGCCQDGYSYAKGPGFEGCDCKMTTYGCCPDNFTPAMGPNGKGCDCHNLKYGCCPDGVMASTGPSYDGCPCKTFPYGCCPDGKTVAVGPNTDDCPCEAMTHGCCPDHKTAAKGPYNEGCPCYSLLNGCCPDNQTAALGSNYYGCPCMSMPYGCCPDKQMAASGPNFQGCPCKSMAYGCCPDGKTSAEGPGYEGCPCISFPYGCCPDGVTPARDQNFGGCKGPKKAHKNLVTSDVCSLPKERGPCHNFTVKWYFDVTYGGCSRFWYGGCDGNGNQFNSQDECEQVCVNPEGHEACALPKVVGPCKGNHPSWYYEPETDSCKSFNYSGCLGNNNRFKSREICENTCVKQTAIDACDQPMDVGPCKKVTQRWFFNKAENTCKAFIFGGCKGNSNNFENEKECMQRCLFAKPKDTATVYNATIGSHITMVCKAMPTSPNDEVVLLLWYKGDSAYPIHGIDRRKTSEERTPIVSRGIDPRFTVQDDEHVTALTIQKIRKEDEGQYRCRIDYKIAPTTNRFMKLIVSEPDICQLPQTIGNCYQFRERWYYNSYDRKCQRFYYSGCGGNENNFATFIECEKQCQKPNDKGHLEEFHLEYCLSAPDAGPCNGRKLQWFYDKDGVCKQFYYGGCNGNANRFNTKKECEFKCLASQDVCQLPKIRGPCSGSFPQWYFDKDHSECREFSYSGCQGNGNRFNDKETCEIQCKNWPSTSNEDSKDPCRQQKDPGPCLGYFLMWYHDAEENTCKTFVFGGCLGNDNRFSSLQECETKCHSNTPFMLKKVKPPQQSTAPASFITNEEICRQSPDEGHCEYSQSRFYYDPFKGMCLPFVYKGCGGNKNRFKTADLCMRFCSGIQGPGPVRDAAIGEVAPVEPNRNCPTSNCEQLQCPHGIEEILDIRGCTSCLCTNPCENHSCPEGSQCVVEKHRKLDGDIQSQPLCRLKSKRGQCPSTPQPEHLLNGTCHDRCQSDADCPGGLKCCFVSCAKICVLPSFSDSEEREENVIEEEGDIKIKVTLATPKYKVNSTLQLDCIVNSTQPAIAYWHLGTDNSEILVANDHRFIFSNRTIYIPSAQYSDSGTYSCTARNRNGKATASIDIRVHDSEDDEENLIEEAETPRPPQILSARKDVAVKKGTPALLRCIVKGYPAPKITWNHRNHPLDSDSGDYKISPDGSLHIMSVTDAHEGMYTCTADNGIGKSVTRFFNLIVFEDTKVNITLVTPKYKVNSTLQLDCIVKGTHPIIVSWHLGKDSEILVANDRRLIFSNHTLYIPSAQYNDSGTYICEAQNRHGKETASIDIRVHDISVPSTCKDSPFFTSCAMIVKQNYCINPTYAKYCCLSCAVSGQLQRTEDTVS</sequence>
<dbReference type="InterPro" id="IPR008197">
    <property type="entry name" value="WAP_dom"/>
</dbReference>
<dbReference type="FunFam" id="4.10.410.10:FF:000017">
    <property type="entry name" value="papilin isoform X2"/>
    <property type="match status" value="1"/>
</dbReference>
<keyword evidence="13 18" id="KW-1015">Disulfide bond</keyword>
<keyword evidence="9" id="KW-0677">Repeat</keyword>
<dbReference type="InterPro" id="IPR036645">
    <property type="entry name" value="Elafin-like_sf"/>
</dbReference>
<dbReference type="PANTHER" id="PTHR13723">
    <property type="entry name" value="ADAMTS A DISINTEGRIN AND METALLOPROTEASE WITH THROMBOSPONDIN MOTIFS PROTEASE"/>
    <property type="match status" value="1"/>
</dbReference>
<feature type="domain" description="Ig-like" evidence="20">
    <location>
        <begin position="1493"/>
        <end position="1606"/>
    </location>
</feature>
<dbReference type="PROSITE" id="PS50092">
    <property type="entry name" value="TSP1"/>
    <property type="match status" value="6"/>
</dbReference>
<dbReference type="PROSITE" id="PS50900">
    <property type="entry name" value="PLAC"/>
    <property type="match status" value="1"/>
</dbReference>
<dbReference type="Pfam" id="PF07679">
    <property type="entry name" value="I-set"/>
    <property type="match status" value="2"/>
</dbReference>
<dbReference type="InterPro" id="IPR000884">
    <property type="entry name" value="TSP1_rpt"/>
</dbReference>
<dbReference type="FunFam" id="4.10.410.10:FF:000005">
    <property type="entry name" value="Pancreatic trypsin inhibitor"/>
    <property type="match status" value="1"/>
</dbReference>
<evidence type="ECO:0000256" key="11">
    <source>
        <dbReference type="ARBA" id="ARBA00022900"/>
    </source>
</evidence>
<proteinExistence type="inferred from homology"/>
<dbReference type="PRINTS" id="PR01857">
    <property type="entry name" value="ADAMTSFAMILY"/>
</dbReference>
<evidence type="ECO:0000259" key="20">
    <source>
        <dbReference type="PROSITE" id="PS50835"/>
    </source>
</evidence>
<feature type="disulfide bond" evidence="18">
    <location>
        <begin position="87"/>
        <end position="124"/>
    </location>
</feature>
<dbReference type="PANTHER" id="PTHR13723:SF281">
    <property type="entry name" value="PAPILIN"/>
    <property type="match status" value="1"/>
</dbReference>
<dbReference type="SUPFAM" id="SSF82895">
    <property type="entry name" value="TSP-1 type 1 repeat"/>
    <property type="match status" value="7"/>
</dbReference>
<feature type="domain" description="BPTI/Kunitz inhibitor" evidence="19">
    <location>
        <begin position="1879"/>
        <end position="1929"/>
    </location>
</feature>
<evidence type="ECO:0000256" key="16">
    <source>
        <dbReference type="ARBA" id="ARBA00061693"/>
    </source>
</evidence>
<dbReference type="Gene3D" id="2.20.100.10">
    <property type="entry name" value="Thrombospondin type-1 (TSP1) repeat"/>
    <property type="match status" value="6"/>
</dbReference>
<dbReference type="CDD" id="cd00109">
    <property type="entry name" value="Kunitz-type"/>
    <property type="match status" value="6"/>
</dbReference>
<dbReference type="InterPro" id="IPR010294">
    <property type="entry name" value="ADAMTS_spacer1"/>
</dbReference>
<dbReference type="GO" id="GO:0006508">
    <property type="term" value="P:proteolysis"/>
    <property type="evidence" value="ECO:0007669"/>
    <property type="project" value="TreeGrafter"/>
</dbReference>
<feature type="domain" description="WAP" evidence="22">
    <location>
        <begin position="2018"/>
        <end position="2068"/>
    </location>
</feature>
<reference evidence="23" key="1">
    <citation type="submission" date="2020-08" db="EMBL/GenBank/DDBJ databases">
        <title>Multicomponent nature underlies the extraordinary mechanical properties of spider dragline silk.</title>
        <authorList>
            <person name="Kono N."/>
            <person name="Nakamura H."/>
            <person name="Mori M."/>
            <person name="Yoshida Y."/>
            <person name="Ohtoshi R."/>
            <person name="Malay A.D."/>
            <person name="Moran D.A.P."/>
            <person name="Tomita M."/>
            <person name="Numata K."/>
            <person name="Arakawa K."/>
        </authorList>
    </citation>
    <scope>NUCLEOTIDE SEQUENCE</scope>
</reference>
<feature type="domain" description="BPTI/Kunitz inhibitor" evidence="19">
    <location>
        <begin position="1799"/>
        <end position="1849"/>
    </location>
</feature>
<accession>A0A8X6V953</accession>
<dbReference type="SUPFAM" id="SSF57362">
    <property type="entry name" value="BPTI-like"/>
    <property type="match status" value="8"/>
</dbReference>
<evidence type="ECO:0000256" key="2">
    <source>
        <dbReference type="ARBA" id="ARBA00004302"/>
    </source>
</evidence>
<comment type="similarity">
    <text evidence="16">Belongs to the papilin family.</text>
</comment>
<dbReference type="PROSITE" id="PS00280">
    <property type="entry name" value="BPTI_KUNITZ_1"/>
    <property type="match status" value="6"/>
</dbReference>
<dbReference type="GO" id="GO:0005604">
    <property type="term" value="C:basement membrane"/>
    <property type="evidence" value="ECO:0007669"/>
    <property type="project" value="UniProtKB-SubCell"/>
</dbReference>
<dbReference type="Pfam" id="PF19030">
    <property type="entry name" value="TSP1_ADAMTS"/>
    <property type="match status" value="5"/>
</dbReference>
<organism evidence="23 24">
    <name type="scientific">Trichonephila clavipes</name>
    <name type="common">Golden silk orbweaver</name>
    <name type="synonym">Nephila clavipes</name>
    <dbReference type="NCBI Taxonomy" id="2585209"/>
    <lineage>
        <taxon>Eukaryota</taxon>
        <taxon>Metazoa</taxon>
        <taxon>Ecdysozoa</taxon>
        <taxon>Arthropoda</taxon>
        <taxon>Chelicerata</taxon>
        <taxon>Arachnida</taxon>
        <taxon>Araneae</taxon>
        <taxon>Araneomorphae</taxon>
        <taxon>Entelegynae</taxon>
        <taxon>Araneoidea</taxon>
        <taxon>Nephilidae</taxon>
        <taxon>Trichonephila</taxon>
    </lineage>
</organism>
<comment type="caution">
    <text evidence="23">The sequence shown here is derived from an EMBL/GenBank/DDBJ whole genome shotgun (WGS) entry which is preliminary data.</text>
</comment>
<evidence type="ECO:0000256" key="14">
    <source>
        <dbReference type="ARBA" id="ARBA00023180"/>
    </source>
</evidence>
<dbReference type="GO" id="GO:0030198">
    <property type="term" value="P:extracellular matrix organization"/>
    <property type="evidence" value="ECO:0007669"/>
    <property type="project" value="InterPro"/>
</dbReference>
<keyword evidence="10" id="KW-0084">Basement membrane</keyword>
<feature type="disulfide bond" evidence="18">
    <location>
        <begin position="83"/>
        <end position="119"/>
    </location>
</feature>
<dbReference type="SUPFAM" id="SSF57256">
    <property type="entry name" value="Elafin-like"/>
    <property type="match status" value="1"/>
</dbReference>
<dbReference type="FunFam" id="4.10.410.10:FF:000020">
    <property type="entry name" value="Collagen, type VI, alpha 3"/>
    <property type="match status" value="3"/>
</dbReference>
<evidence type="ECO:0000256" key="1">
    <source>
        <dbReference type="ARBA" id="ARBA00002878"/>
    </source>
</evidence>
<evidence type="ECO:0000256" key="8">
    <source>
        <dbReference type="ARBA" id="ARBA00022729"/>
    </source>
</evidence>
<dbReference type="GO" id="GO:0090729">
    <property type="term" value="F:toxin activity"/>
    <property type="evidence" value="ECO:0007669"/>
    <property type="project" value="UniProtKB-KW"/>
</dbReference>
<feature type="domain" description="BPTI/Kunitz inhibitor" evidence="19">
    <location>
        <begin position="1611"/>
        <end position="1661"/>
    </location>
</feature>
<feature type="domain" description="BPTI/Kunitz inhibitor" evidence="19">
    <location>
        <begin position="1734"/>
        <end position="1784"/>
    </location>
</feature>
<evidence type="ECO:0000256" key="4">
    <source>
        <dbReference type="ARBA" id="ARBA00022525"/>
    </source>
</evidence>
<comment type="subcellular location">
    <subcellularLocation>
        <location evidence="2">Secreted</location>
        <location evidence="2">Extracellular space</location>
        <location evidence="2">Extracellular matrix</location>
        <location evidence="2">Basement membrane</location>
    </subcellularLocation>
</comment>
<evidence type="ECO:0000256" key="13">
    <source>
        <dbReference type="ARBA" id="ARBA00023157"/>
    </source>
</evidence>
<dbReference type="Pfam" id="PF05986">
    <property type="entry name" value="ADAMTS_spacer1"/>
    <property type="match status" value="1"/>
</dbReference>
<dbReference type="SMART" id="SM00131">
    <property type="entry name" value="KU"/>
    <property type="match status" value="8"/>
</dbReference>
<evidence type="ECO:0000256" key="3">
    <source>
        <dbReference type="ARBA" id="ARBA00022473"/>
    </source>
</evidence>
<dbReference type="InterPro" id="IPR020901">
    <property type="entry name" value="Prtase_inh_Kunz-CS"/>
</dbReference>
<dbReference type="InterPro" id="IPR013098">
    <property type="entry name" value="Ig_I-set"/>
</dbReference>
<dbReference type="SUPFAM" id="SSF48726">
    <property type="entry name" value="Immunoglobulin"/>
    <property type="match status" value="4"/>
</dbReference>
<evidence type="ECO:0000313" key="24">
    <source>
        <dbReference type="Proteomes" id="UP000887159"/>
    </source>
</evidence>
<dbReference type="Pfam" id="PF00090">
    <property type="entry name" value="TSP_1"/>
    <property type="match status" value="1"/>
</dbReference>
<keyword evidence="7" id="KW-0646">Protease inhibitor</keyword>
<dbReference type="PROSITE" id="PS51390">
    <property type="entry name" value="WAP"/>
    <property type="match status" value="1"/>
</dbReference>
<dbReference type="Gene3D" id="2.60.120.830">
    <property type="match status" value="1"/>
</dbReference>
<evidence type="ECO:0000256" key="7">
    <source>
        <dbReference type="ARBA" id="ARBA00022690"/>
    </source>
</evidence>
<dbReference type="PRINTS" id="PR00759">
    <property type="entry name" value="BASICPTASE"/>
</dbReference>
<dbReference type="InterPro" id="IPR003598">
    <property type="entry name" value="Ig_sub2"/>
</dbReference>
<dbReference type="InterPro" id="IPR010909">
    <property type="entry name" value="PLAC"/>
</dbReference>
<dbReference type="Gene3D" id="2.60.40.10">
    <property type="entry name" value="Immunoglobulins"/>
    <property type="match status" value="4"/>
</dbReference>
<feature type="domain" description="BPTI/Kunitz inhibitor" evidence="19">
    <location>
        <begin position="1438"/>
        <end position="1488"/>
    </location>
</feature>
<dbReference type="SMART" id="SM00217">
    <property type="entry name" value="WAP"/>
    <property type="match status" value="1"/>
</dbReference>
<dbReference type="Pfam" id="PF00014">
    <property type="entry name" value="Kunitz_BPTI"/>
    <property type="match status" value="8"/>
</dbReference>
<feature type="domain" description="BPTI/Kunitz inhibitor" evidence="19">
    <location>
        <begin position="1678"/>
        <end position="1727"/>
    </location>
</feature>
<dbReference type="SMART" id="SM00209">
    <property type="entry name" value="TSP1"/>
    <property type="match status" value="7"/>
</dbReference>
<evidence type="ECO:0000256" key="6">
    <source>
        <dbReference type="ARBA" id="ARBA00022656"/>
    </source>
</evidence>
<dbReference type="CDD" id="cd22639">
    <property type="entry name" value="Kunitz_papilin_lacunin-like"/>
    <property type="match status" value="1"/>
</dbReference>
<keyword evidence="15" id="KW-0393">Immunoglobulin domain</keyword>
<dbReference type="InterPro" id="IPR003599">
    <property type="entry name" value="Ig_sub"/>
</dbReference>
<feature type="domain" description="Ig-like" evidence="20">
    <location>
        <begin position="2067"/>
        <end position="2174"/>
    </location>
</feature>
<dbReference type="GO" id="GO:0004222">
    <property type="term" value="F:metalloendopeptidase activity"/>
    <property type="evidence" value="ECO:0007669"/>
    <property type="project" value="TreeGrafter"/>
</dbReference>
<evidence type="ECO:0000259" key="21">
    <source>
        <dbReference type="PROSITE" id="PS50900"/>
    </source>
</evidence>
<dbReference type="InterPro" id="IPR036179">
    <property type="entry name" value="Ig-like_dom_sf"/>
</dbReference>
<dbReference type="FunFam" id="2.60.40.10:FF:000032">
    <property type="entry name" value="palladin isoform X1"/>
    <property type="match status" value="1"/>
</dbReference>
<dbReference type="Gene3D" id="4.10.410.10">
    <property type="entry name" value="Pancreatic trypsin inhibitor Kunitz domain"/>
    <property type="match status" value="8"/>
</dbReference>
<feature type="domain" description="BPTI/Kunitz inhibitor" evidence="19">
    <location>
        <begin position="1379"/>
        <end position="1429"/>
    </location>
</feature>